<dbReference type="Pfam" id="PF00703">
    <property type="entry name" value="Glyco_hydro_2"/>
    <property type="match status" value="1"/>
</dbReference>
<protein>
    <recommendedName>
        <fullName evidence="3">beta-galactosidase</fullName>
        <ecNumber evidence="3">3.2.1.23</ecNumber>
    </recommendedName>
</protein>
<dbReference type="Gene3D" id="2.60.120.260">
    <property type="entry name" value="Galactose-binding domain-like"/>
    <property type="match status" value="1"/>
</dbReference>
<comment type="caution">
    <text evidence="8">The sequence shown here is derived from an EMBL/GenBank/DDBJ whole genome shotgun (WGS) entry which is preliminary data.</text>
</comment>
<evidence type="ECO:0000313" key="9">
    <source>
        <dbReference type="Proteomes" id="UP001202248"/>
    </source>
</evidence>
<dbReference type="SUPFAM" id="SSF49785">
    <property type="entry name" value="Galactose-binding domain-like"/>
    <property type="match status" value="1"/>
</dbReference>
<proteinExistence type="inferred from homology"/>
<reference evidence="8 9" key="1">
    <citation type="submission" date="2022-02" db="EMBL/GenBank/DDBJ databases">
        <authorList>
            <person name="Min J."/>
        </authorList>
    </citation>
    <scope>NUCLEOTIDE SEQUENCE [LARGE SCALE GENOMIC DNA]</scope>
    <source>
        <strain evidence="8 9">GR10-1</strain>
    </source>
</reference>
<dbReference type="Gene3D" id="2.60.40.10">
    <property type="entry name" value="Immunoglobulins"/>
    <property type="match status" value="1"/>
</dbReference>
<evidence type="ECO:0000256" key="3">
    <source>
        <dbReference type="ARBA" id="ARBA00012756"/>
    </source>
</evidence>
<evidence type="ECO:0000256" key="4">
    <source>
        <dbReference type="ARBA" id="ARBA00022801"/>
    </source>
</evidence>
<keyword evidence="5" id="KW-0326">Glycosidase</keyword>
<dbReference type="PANTHER" id="PTHR46323:SF2">
    <property type="entry name" value="BETA-GALACTOSIDASE"/>
    <property type="match status" value="1"/>
</dbReference>
<dbReference type="Pfam" id="PF02837">
    <property type="entry name" value="Glyco_hydro_2_N"/>
    <property type="match status" value="1"/>
</dbReference>
<dbReference type="InterPro" id="IPR013783">
    <property type="entry name" value="Ig-like_fold"/>
</dbReference>
<evidence type="ECO:0000256" key="2">
    <source>
        <dbReference type="ARBA" id="ARBA00007401"/>
    </source>
</evidence>
<evidence type="ECO:0000313" key="8">
    <source>
        <dbReference type="EMBL" id="MCH5597810.1"/>
    </source>
</evidence>
<comment type="catalytic activity">
    <reaction evidence="1">
        <text>Hydrolysis of terminal non-reducing beta-D-galactose residues in beta-D-galactosides.</text>
        <dbReference type="EC" id="3.2.1.23"/>
    </reaction>
</comment>
<keyword evidence="9" id="KW-1185">Reference proteome</keyword>
<dbReference type="InterPro" id="IPR008979">
    <property type="entry name" value="Galactose-bd-like_sf"/>
</dbReference>
<gene>
    <name evidence="8" type="ORF">MKP09_07780</name>
</gene>
<dbReference type="Proteomes" id="UP001202248">
    <property type="component" value="Unassembled WGS sequence"/>
</dbReference>
<name>A0ABS9SHK3_9BACT</name>
<dbReference type="InterPro" id="IPR006104">
    <property type="entry name" value="Glyco_hydro_2_N"/>
</dbReference>
<dbReference type="RefSeq" id="WP_240827171.1">
    <property type="nucleotide sequence ID" value="NZ_JAKWBL010000001.1"/>
</dbReference>
<dbReference type="InterPro" id="IPR006102">
    <property type="entry name" value="Ig-like_GH2"/>
</dbReference>
<sequence length="274" mass="30723">MLTVISGLAQETEVQYLSGRGNNDMVQWDFYCTNGTNSKKWLKIGVPSCWELQGFGKYDYGFAKDSIRGKESGLYKKAFAVPASWKDKVINIVFEGVMTDAEIKINGKLAGVKHQGAFYAFKYDITKLLKYGKDNLLEVKVDKHSANKTVNAAEREADYWIFGGIFRPVWLEVLPKTHINNVAIDAKMDGTFNAQIDVSGEIDKAIVQLFDINGKQVGQDFQGVISHGIVNFSTKFSNVKQWNSEAPHLYKAVFSIYINGKIAHTISKKLDSEQ</sequence>
<dbReference type="PANTHER" id="PTHR46323">
    <property type="entry name" value="BETA-GALACTOSIDASE"/>
    <property type="match status" value="1"/>
</dbReference>
<dbReference type="InterPro" id="IPR050347">
    <property type="entry name" value="Bact_Beta-galactosidase"/>
</dbReference>
<feature type="domain" description="Glycoside hydrolase family 2 immunoglobulin-like beta-sandwich" evidence="6">
    <location>
        <begin position="178"/>
        <end position="269"/>
    </location>
</feature>
<accession>A0ABS9SHK3</accession>
<evidence type="ECO:0000259" key="6">
    <source>
        <dbReference type="Pfam" id="PF00703"/>
    </source>
</evidence>
<keyword evidence="4" id="KW-0378">Hydrolase</keyword>
<evidence type="ECO:0000259" key="7">
    <source>
        <dbReference type="Pfam" id="PF02837"/>
    </source>
</evidence>
<dbReference type="EC" id="3.2.1.23" evidence="3"/>
<dbReference type="EMBL" id="JAKWBL010000001">
    <property type="protein sequence ID" value="MCH5597810.1"/>
    <property type="molecule type" value="Genomic_DNA"/>
</dbReference>
<feature type="domain" description="Glycosyl hydrolases family 2 sugar binding" evidence="7">
    <location>
        <begin position="43"/>
        <end position="174"/>
    </location>
</feature>
<evidence type="ECO:0000256" key="5">
    <source>
        <dbReference type="ARBA" id="ARBA00023295"/>
    </source>
</evidence>
<organism evidence="8 9">
    <name type="scientific">Niabella ginsengisoli</name>
    <dbReference type="NCBI Taxonomy" id="522298"/>
    <lineage>
        <taxon>Bacteria</taxon>
        <taxon>Pseudomonadati</taxon>
        <taxon>Bacteroidota</taxon>
        <taxon>Chitinophagia</taxon>
        <taxon>Chitinophagales</taxon>
        <taxon>Chitinophagaceae</taxon>
        <taxon>Niabella</taxon>
    </lineage>
</organism>
<dbReference type="SUPFAM" id="SSF49303">
    <property type="entry name" value="beta-Galactosidase/glucuronidase domain"/>
    <property type="match status" value="1"/>
</dbReference>
<comment type="similarity">
    <text evidence="2">Belongs to the glycosyl hydrolase 2 family.</text>
</comment>
<dbReference type="InterPro" id="IPR036156">
    <property type="entry name" value="Beta-gal/glucu_dom_sf"/>
</dbReference>
<evidence type="ECO:0000256" key="1">
    <source>
        <dbReference type="ARBA" id="ARBA00001412"/>
    </source>
</evidence>